<organism evidence="2 3">
    <name type="scientific">Brassica cretica</name>
    <name type="common">Mustard</name>
    <dbReference type="NCBI Taxonomy" id="69181"/>
    <lineage>
        <taxon>Eukaryota</taxon>
        <taxon>Viridiplantae</taxon>
        <taxon>Streptophyta</taxon>
        <taxon>Embryophyta</taxon>
        <taxon>Tracheophyta</taxon>
        <taxon>Spermatophyta</taxon>
        <taxon>Magnoliopsida</taxon>
        <taxon>eudicotyledons</taxon>
        <taxon>Gunneridae</taxon>
        <taxon>Pentapetalae</taxon>
        <taxon>rosids</taxon>
        <taxon>malvids</taxon>
        <taxon>Brassicales</taxon>
        <taxon>Brassicaceae</taxon>
        <taxon>Brassiceae</taxon>
        <taxon>Brassica</taxon>
    </lineage>
</organism>
<accession>A0ABQ7DBI0</accession>
<feature type="compositionally biased region" description="Polar residues" evidence="1">
    <location>
        <begin position="26"/>
        <end position="39"/>
    </location>
</feature>
<feature type="compositionally biased region" description="Basic and acidic residues" evidence="1">
    <location>
        <begin position="110"/>
        <end position="123"/>
    </location>
</feature>
<dbReference type="Proteomes" id="UP000266723">
    <property type="component" value="Unassembled WGS sequence"/>
</dbReference>
<name>A0ABQ7DBI0_BRACR</name>
<feature type="region of interest" description="Disordered" evidence="1">
    <location>
        <begin position="97"/>
        <end position="182"/>
    </location>
</feature>
<evidence type="ECO:0000313" key="2">
    <source>
        <dbReference type="EMBL" id="KAF3575479.1"/>
    </source>
</evidence>
<feature type="compositionally biased region" description="Polar residues" evidence="1">
    <location>
        <begin position="52"/>
        <end position="63"/>
    </location>
</feature>
<evidence type="ECO:0000256" key="1">
    <source>
        <dbReference type="SAM" id="MobiDB-lite"/>
    </source>
</evidence>
<feature type="compositionally biased region" description="Basic and acidic residues" evidence="1">
    <location>
        <begin position="42"/>
        <end position="51"/>
    </location>
</feature>
<comment type="caution">
    <text evidence="2">The sequence shown here is derived from an EMBL/GenBank/DDBJ whole genome shotgun (WGS) entry which is preliminary data.</text>
</comment>
<evidence type="ECO:0000313" key="3">
    <source>
        <dbReference type="Proteomes" id="UP000266723"/>
    </source>
</evidence>
<proteinExistence type="predicted"/>
<keyword evidence="3" id="KW-1185">Reference proteome</keyword>
<sequence length="456" mass="52825">MDDDFWQVVKEEKLLKGDFQVESSMSFGGSHWCRSTPSYEQRPMETEEHRSTSGSPHRSTQEVASCATVRILIHEEFAAKHPHPPKPLQIKKSDINHHQEPADDQQPDSTNDRHNSPSIDRRPPLTYRVQLPKIDVARLKALRNPSQPSKDIADNFDQHSDDAPEPMQVDQTSERRTLRRRKDKVLKHLKRGVNEKEMDSFTKRVLKIPLDKPFEEAYFTHRLWMFFRETKETEQDIHRIFSQIREKMKQRITLKKKSDPRKFEVPCLVKGIEFQCALCDTVWEYELEFSLLCRFSGCGMDEEDLIMRFLDGMQVELCGRCSVVSYASLEDLVEKVVVKDTCMAEEHKFLKATQPKTGGTSGSERRTWYQPNVKYNTCVRMRHKIGSYLQRFPKEGNVALPSPPKRLATITRVFAVGDPQRAESLVGVFEPKVKQIQTGGTKRLGESEIHRDVPVM</sequence>
<reference evidence="2 3" key="1">
    <citation type="journal article" date="2020" name="BMC Genomics">
        <title>Intraspecific diversification of the crop wild relative Brassica cretica Lam. using demographic model selection.</title>
        <authorList>
            <person name="Kioukis A."/>
            <person name="Michalopoulou V.A."/>
            <person name="Briers L."/>
            <person name="Pirintsos S."/>
            <person name="Studholme D.J."/>
            <person name="Pavlidis P."/>
            <person name="Sarris P.F."/>
        </authorList>
    </citation>
    <scope>NUCLEOTIDE SEQUENCE [LARGE SCALE GENOMIC DNA]</scope>
    <source>
        <strain evidence="3">cv. PFS-1207/04</strain>
        <tissue evidence="2">Leaf</tissue>
    </source>
</reference>
<protein>
    <submittedName>
        <fullName evidence="2">Uncharacterized protein</fullName>
    </submittedName>
</protein>
<feature type="region of interest" description="Disordered" evidence="1">
    <location>
        <begin position="26"/>
        <end position="63"/>
    </location>
</feature>
<feature type="compositionally biased region" description="Basic and acidic residues" evidence="1">
    <location>
        <begin position="151"/>
        <end position="162"/>
    </location>
</feature>
<gene>
    <name evidence="2" type="ORF">DY000_02031605</name>
</gene>
<dbReference type="EMBL" id="QGKV02000649">
    <property type="protein sequence ID" value="KAF3575479.1"/>
    <property type="molecule type" value="Genomic_DNA"/>
</dbReference>